<protein>
    <submittedName>
        <fullName evidence="1">Uncharacterized protein</fullName>
    </submittedName>
</protein>
<evidence type="ECO:0000313" key="2">
    <source>
        <dbReference type="Proteomes" id="UP000228934"/>
    </source>
</evidence>
<gene>
    <name evidence="1" type="ORF">AB205_0146100</name>
</gene>
<evidence type="ECO:0000313" key="1">
    <source>
        <dbReference type="EMBL" id="PIO15178.1"/>
    </source>
</evidence>
<keyword evidence="2" id="KW-1185">Reference proteome</keyword>
<sequence length="45" mass="5436">MLRHLLLYCVKFEVRKNLNGLKYPMKETCEMTLLSLLNTYLLIFQ</sequence>
<organism evidence="1 2">
    <name type="scientific">Aquarana catesbeiana</name>
    <name type="common">American bullfrog</name>
    <name type="synonym">Rana catesbeiana</name>
    <dbReference type="NCBI Taxonomy" id="8400"/>
    <lineage>
        <taxon>Eukaryota</taxon>
        <taxon>Metazoa</taxon>
        <taxon>Chordata</taxon>
        <taxon>Craniata</taxon>
        <taxon>Vertebrata</taxon>
        <taxon>Euteleostomi</taxon>
        <taxon>Amphibia</taxon>
        <taxon>Batrachia</taxon>
        <taxon>Anura</taxon>
        <taxon>Neobatrachia</taxon>
        <taxon>Ranoidea</taxon>
        <taxon>Ranidae</taxon>
        <taxon>Aquarana</taxon>
    </lineage>
</organism>
<reference evidence="2" key="1">
    <citation type="journal article" date="2017" name="Nat. Commun.">
        <title>The North American bullfrog draft genome provides insight into hormonal regulation of long noncoding RNA.</title>
        <authorList>
            <person name="Hammond S.A."/>
            <person name="Warren R.L."/>
            <person name="Vandervalk B.P."/>
            <person name="Kucuk E."/>
            <person name="Khan H."/>
            <person name="Gibb E.A."/>
            <person name="Pandoh P."/>
            <person name="Kirk H."/>
            <person name="Zhao Y."/>
            <person name="Jones M."/>
            <person name="Mungall A.J."/>
            <person name="Coope R."/>
            <person name="Pleasance S."/>
            <person name="Moore R.A."/>
            <person name="Holt R.A."/>
            <person name="Round J.M."/>
            <person name="Ohora S."/>
            <person name="Walle B.V."/>
            <person name="Veldhoen N."/>
            <person name="Helbing C.C."/>
            <person name="Birol I."/>
        </authorList>
    </citation>
    <scope>NUCLEOTIDE SEQUENCE [LARGE SCALE GENOMIC DNA]</scope>
</reference>
<name>A0A2G9QHR7_AQUCT</name>
<dbReference type="Proteomes" id="UP000228934">
    <property type="component" value="Unassembled WGS sequence"/>
</dbReference>
<dbReference type="AlphaFoldDB" id="A0A2G9QHR7"/>
<proteinExistence type="predicted"/>
<accession>A0A2G9QHR7</accession>
<dbReference type="EMBL" id="KV971267">
    <property type="protein sequence ID" value="PIO15178.1"/>
    <property type="molecule type" value="Genomic_DNA"/>
</dbReference>